<evidence type="ECO:0000259" key="1">
    <source>
        <dbReference type="PROSITE" id="PS51186"/>
    </source>
</evidence>
<protein>
    <submittedName>
        <fullName evidence="2">Acetyltransferase (GNAT) family protein</fullName>
    </submittedName>
</protein>
<feature type="domain" description="N-acetyltransferase" evidence="1">
    <location>
        <begin position="1"/>
        <end position="136"/>
    </location>
</feature>
<organism evidence="2 3">
    <name type="scientific">Pseudomonas oryzae</name>
    <dbReference type="NCBI Taxonomy" id="1392877"/>
    <lineage>
        <taxon>Bacteria</taxon>
        <taxon>Pseudomonadati</taxon>
        <taxon>Pseudomonadota</taxon>
        <taxon>Gammaproteobacteria</taxon>
        <taxon>Pseudomonadales</taxon>
        <taxon>Pseudomonadaceae</taxon>
        <taxon>Pseudomonas</taxon>
    </lineage>
</organism>
<dbReference type="AlphaFoldDB" id="A0A1H1N1Q2"/>
<dbReference type="EMBL" id="LT629751">
    <property type="protein sequence ID" value="SDR92892.1"/>
    <property type="molecule type" value="Genomic_DNA"/>
</dbReference>
<accession>A0A1H1N1Q2</accession>
<dbReference type="Gene3D" id="3.40.630.30">
    <property type="match status" value="1"/>
</dbReference>
<gene>
    <name evidence="2" type="ORF">SAMN05216221_0678</name>
</gene>
<reference evidence="3" key="1">
    <citation type="submission" date="2016-10" db="EMBL/GenBank/DDBJ databases">
        <authorList>
            <person name="Varghese N."/>
            <person name="Submissions S."/>
        </authorList>
    </citation>
    <scope>NUCLEOTIDE SEQUENCE [LARGE SCALE GENOMIC DNA]</scope>
    <source>
        <strain evidence="3">KCTC 32247</strain>
    </source>
</reference>
<dbReference type="InterPro" id="IPR016181">
    <property type="entry name" value="Acyl_CoA_acyltransferase"/>
</dbReference>
<evidence type="ECO:0000313" key="2">
    <source>
        <dbReference type="EMBL" id="SDR92892.1"/>
    </source>
</evidence>
<dbReference type="InterPro" id="IPR000182">
    <property type="entry name" value="GNAT_dom"/>
</dbReference>
<keyword evidence="3" id="KW-1185">Reference proteome</keyword>
<dbReference type="PANTHER" id="PTHR43072">
    <property type="entry name" value="N-ACETYLTRANSFERASE"/>
    <property type="match status" value="1"/>
</dbReference>
<dbReference type="CDD" id="cd04301">
    <property type="entry name" value="NAT_SF"/>
    <property type="match status" value="1"/>
</dbReference>
<dbReference type="PROSITE" id="PS51186">
    <property type="entry name" value="GNAT"/>
    <property type="match status" value="1"/>
</dbReference>
<dbReference type="Proteomes" id="UP000243359">
    <property type="component" value="Chromosome I"/>
</dbReference>
<dbReference type="STRING" id="1392877.SAMN05216221_0678"/>
<dbReference type="SUPFAM" id="SSF55729">
    <property type="entry name" value="Acyl-CoA N-acyltransferases (Nat)"/>
    <property type="match status" value="1"/>
</dbReference>
<name>A0A1H1N1Q2_9PSED</name>
<keyword evidence="2" id="KW-0808">Transferase</keyword>
<sequence length="147" mass="15869">MLLELVRAFPTPTPIATDVYSRMFRHKLIDPCSLVAVATLYGALVGYVSGHRHAAFYAAGDTAWVDEILVLDAKRRSGVGRMLMDAFEAWAAEAGCTLTSLATAGAADFYRALGYSTRAGYFKKYLHHGEARPTLRAEPPASGGRSA</sequence>
<dbReference type="GO" id="GO:0016747">
    <property type="term" value="F:acyltransferase activity, transferring groups other than amino-acyl groups"/>
    <property type="evidence" value="ECO:0007669"/>
    <property type="project" value="InterPro"/>
</dbReference>
<evidence type="ECO:0000313" key="3">
    <source>
        <dbReference type="Proteomes" id="UP000243359"/>
    </source>
</evidence>
<proteinExistence type="predicted"/>
<dbReference type="Pfam" id="PF00583">
    <property type="entry name" value="Acetyltransf_1"/>
    <property type="match status" value="1"/>
</dbReference>